<name>A0A1I1V2U6_9ACTN</name>
<evidence type="ECO:0000313" key="3">
    <source>
        <dbReference type="Proteomes" id="UP000198716"/>
    </source>
</evidence>
<dbReference type="Gene3D" id="1.20.1260.10">
    <property type="match status" value="1"/>
</dbReference>
<protein>
    <recommendedName>
        <fullName evidence="1">DUF4439 domain-containing protein</fullName>
    </recommendedName>
</protein>
<dbReference type="Pfam" id="PF14530">
    <property type="entry name" value="DUF4439"/>
    <property type="match status" value="1"/>
</dbReference>
<organism evidence="2 3">
    <name type="scientific">Actinopolyspora alba</name>
    <dbReference type="NCBI Taxonomy" id="673379"/>
    <lineage>
        <taxon>Bacteria</taxon>
        <taxon>Bacillati</taxon>
        <taxon>Actinomycetota</taxon>
        <taxon>Actinomycetes</taxon>
        <taxon>Actinopolysporales</taxon>
        <taxon>Actinopolysporaceae</taxon>
        <taxon>Actinopolyspora</taxon>
        <taxon>Actinopolyspora alba group</taxon>
    </lineage>
</organism>
<proteinExistence type="predicted"/>
<dbReference type="InterPro" id="IPR009078">
    <property type="entry name" value="Ferritin-like_SF"/>
</dbReference>
<sequence>MSSTELSGTSEQAARKALEAEHAAVWLYGLATAFTEDPKVRSGIDEGAAAHREHRDRTRRLLRAAGVAPPSAEPAYRPPKTVTDQSSALRALLAAEQDCSVGWLAVLERSTTRQLSELALTCLTDAATRATRWRSRLGIEPSAPAFPGRE</sequence>
<dbReference type="InterPro" id="IPR012347">
    <property type="entry name" value="Ferritin-like"/>
</dbReference>
<feature type="domain" description="DUF4439" evidence="1">
    <location>
        <begin position="13"/>
        <end position="149"/>
    </location>
</feature>
<dbReference type="EMBL" id="FOMZ01000003">
    <property type="protein sequence ID" value="SFD77234.1"/>
    <property type="molecule type" value="Genomic_DNA"/>
</dbReference>
<gene>
    <name evidence="2" type="ORF">SAMN04487819_10356</name>
</gene>
<evidence type="ECO:0000259" key="1">
    <source>
        <dbReference type="Pfam" id="PF14530"/>
    </source>
</evidence>
<reference evidence="3" key="1">
    <citation type="submission" date="2016-10" db="EMBL/GenBank/DDBJ databases">
        <authorList>
            <person name="Varghese N."/>
            <person name="Submissions S."/>
        </authorList>
    </citation>
    <scope>NUCLEOTIDE SEQUENCE [LARGE SCALE GENOMIC DNA]</scope>
    <source>
        <strain evidence="3">DSM 45004</strain>
    </source>
</reference>
<evidence type="ECO:0000313" key="2">
    <source>
        <dbReference type="EMBL" id="SFD77234.1"/>
    </source>
</evidence>
<dbReference type="RefSeq" id="WP_092924548.1">
    <property type="nucleotide sequence ID" value="NZ_FOMZ01000003.1"/>
</dbReference>
<keyword evidence="3" id="KW-1185">Reference proteome</keyword>
<dbReference type="AlphaFoldDB" id="A0A1I1V2U6"/>
<dbReference type="InterPro" id="IPR029447">
    <property type="entry name" value="DUF4439"/>
</dbReference>
<dbReference type="CDD" id="cd00657">
    <property type="entry name" value="Ferritin_like"/>
    <property type="match status" value="1"/>
</dbReference>
<dbReference type="SUPFAM" id="SSF47240">
    <property type="entry name" value="Ferritin-like"/>
    <property type="match status" value="1"/>
</dbReference>
<dbReference type="Proteomes" id="UP000198716">
    <property type="component" value="Unassembled WGS sequence"/>
</dbReference>
<accession>A0A1I1V2U6</accession>